<proteinExistence type="predicted"/>
<dbReference type="InterPro" id="IPR015943">
    <property type="entry name" value="WD40/YVTN_repeat-like_dom_sf"/>
</dbReference>
<gene>
    <name evidence="5" type="ORF">K458DRAFT_316991</name>
</gene>
<sequence length="349" mass="39522">MSSSLKQDICGLRAPGTFVEEVQKDRLEQCLPPELRYACLHWVQHLQQSRYHIDKGNSTNMFLQKDFLHWLEAMSLIGETNKCTHMIEELRALAKTSNSSLLSFLQDARRFLLRFRHILQDAPLQIYSSALIFAPEASIVRKTFVNETPGWIKALSKREDDWDAYRSVLEGHTKWVRAVAFSPDGQLVASASYDNTVRVWEAVTGSCRSVLEGHSKGVSAVTFSPDSQLVASTSFDNTVRVWEAATGSCRSVLEGHTKGVNAVTFSPDGQYIQTDQGDIPLRPPTTPLLSFQRLQPSYIFVQDQWISADQQRLLWLPFEYRPTCFRVNKDVVCLGHSSGRTTLLNFYIA</sequence>
<name>A0A6G1IJP4_9PLEO</name>
<dbReference type="OrthoDB" id="538223at2759"/>
<dbReference type="EMBL" id="MU005612">
    <property type="protein sequence ID" value="KAF2678464.1"/>
    <property type="molecule type" value="Genomic_DNA"/>
</dbReference>
<reference evidence="5" key="1">
    <citation type="journal article" date="2020" name="Stud. Mycol.">
        <title>101 Dothideomycetes genomes: a test case for predicting lifestyles and emergence of pathogens.</title>
        <authorList>
            <person name="Haridas S."/>
            <person name="Albert R."/>
            <person name="Binder M."/>
            <person name="Bloem J."/>
            <person name="Labutti K."/>
            <person name="Salamov A."/>
            <person name="Andreopoulos B."/>
            <person name="Baker S."/>
            <person name="Barry K."/>
            <person name="Bills G."/>
            <person name="Bluhm B."/>
            <person name="Cannon C."/>
            <person name="Castanera R."/>
            <person name="Culley D."/>
            <person name="Daum C."/>
            <person name="Ezra D."/>
            <person name="Gonzalez J."/>
            <person name="Henrissat B."/>
            <person name="Kuo A."/>
            <person name="Liang C."/>
            <person name="Lipzen A."/>
            <person name="Lutzoni F."/>
            <person name="Magnuson J."/>
            <person name="Mondo S."/>
            <person name="Nolan M."/>
            <person name="Ohm R."/>
            <person name="Pangilinan J."/>
            <person name="Park H.-J."/>
            <person name="Ramirez L."/>
            <person name="Alfaro M."/>
            <person name="Sun H."/>
            <person name="Tritt A."/>
            <person name="Yoshinaga Y."/>
            <person name="Zwiers L.-H."/>
            <person name="Turgeon B."/>
            <person name="Goodwin S."/>
            <person name="Spatafora J."/>
            <person name="Crous P."/>
            <person name="Grigoriev I."/>
        </authorList>
    </citation>
    <scope>NUCLEOTIDE SEQUENCE</scope>
    <source>
        <strain evidence="5">CBS 122367</strain>
    </source>
</reference>
<dbReference type="InterPro" id="IPR001680">
    <property type="entry name" value="WD40_rpt"/>
</dbReference>
<evidence type="ECO:0000256" key="4">
    <source>
        <dbReference type="PROSITE-ProRule" id="PRU00221"/>
    </source>
</evidence>
<comment type="function">
    <text evidence="3">Component of the ASTRA complex involved in chromatin remodeling.</text>
</comment>
<dbReference type="Pfam" id="PF00400">
    <property type="entry name" value="WD40"/>
    <property type="match status" value="3"/>
</dbReference>
<dbReference type="Proteomes" id="UP000799291">
    <property type="component" value="Unassembled WGS sequence"/>
</dbReference>
<feature type="repeat" description="WD" evidence="4">
    <location>
        <begin position="211"/>
        <end position="252"/>
    </location>
</feature>
<dbReference type="PROSITE" id="PS00678">
    <property type="entry name" value="WD_REPEATS_1"/>
    <property type="match status" value="1"/>
</dbReference>
<feature type="repeat" description="WD" evidence="4">
    <location>
        <begin position="169"/>
        <end position="210"/>
    </location>
</feature>
<accession>A0A6G1IJP4</accession>
<organism evidence="5 6">
    <name type="scientific">Lentithecium fluviatile CBS 122367</name>
    <dbReference type="NCBI Taxonomy" id="1168545"/>
    <lineage>
        <taxon>Eukaryota</taxon>
        <taxon>Fungi</taxon>
        <taxon>Dikarya</taxon>
        <taxon>Ascomycota</taxon>
        <taxon>Pezizomycotina</taxon>
        <taxon>Dothideomycetes</taxon>
        <taxon>Pleosporomycetidae</taxon>
        <taxon>Pleosporales</taxon>
        <taxon>Massarineae</taxon>
        <taxon>Lentitheciaceae</taxon>
        <taxon>Lentithecium</taxon>
    </lineage>
</organism>
<keyword evidence="1 4" id="KW-0853">WD repeat</keyword>
<dbReference type="SUPFAM" id="SSF50978">
    <property type="entry name" value="WD40 repeat-like"/>
    <property type="match status" value="1"/>
</dbReference>
<dbReference type="InterPro" id="IPR019775">
    <property type="entry name" value="WD40_repeat_CS"/>
</dbReference>
<protein>
    <submittedName>
        <fullName evidence="5">Uncharacterized protein</fullName>
    </submittedName>
</protein>
<dbReference type="PANTHER" id="PTHR19854">
    <property type="entry name" value="TRANSDUCIN BETA-LIKE 3"/>
    <property type="match status" value="1"/>
</dbReference>
<dbReference type="AlphaFoldDB" id="A0A6G1IJP4"/>
<dbReference type="PROSITE" id="PS50294">
    <property type="entry name" value="WD_REPEATS_REGION"/>
    <property type="match status" value="2"/>
</dbReference>
<dbReference type="SMART" id="SM00320">
    <property type="entry name" value="WD40"/>
    <property type="match status" value="3"/>
</dbReference>
<evidence type="ECO:0000256" key="3">
    <source>
        <dbReference type="ARBA" id="ARBA00037338"/>
    </source>
</evidence>
<evidence type="ECO:0000313" key="6">
    <source>
        <dbReference type="Proteomes" id="UP000799291"/>
    </source>
</evidence>
<evidence type="ECO:0000313" key="5">
    <source>
        <dbReference type="EMBL" id="KAF2678464.1"/>
    </source>
</evidence>
<evidence type="ECO:0000256" key="1">
    <source>
        <dbReference type="ARBA" id="ARBA00022574"/>
    </source>
</evidence>
<dbReference type="InterPro" id="IPR036322">
    <property type="entry name" value="WD40_repeat_dom_sf"/>
</dbReference>
<dbReference type="Gene3D" id="2.130.10.10">
    <property type="entry name" value="YVTN repeat-like/Quinoprotein amine dehydrogenase"/>
    <property type="match status" value="1"/>
</dbReference>
<keyword evidence="6" id="KW-1185">Reference proteome</keyword>
<dbReference type="PROSITE" id="PS50082">
    <property type="entry name" value="WD_REPEATS_2"/>
    <property type="match status" value="2"/>
</dbReference>
<keyword evidence="2" id="KW-0677">Repeat</keyword>
<dbReference type="PANTHER" id="PTHR19854:SF15">
    <property type="entry name" value="TRANSDUCIN BETA-LIKE PROTEIN 3"/>
    <property type="match status" value="1"/>
</dbReference>
<evidence type="ECO:0000256" key="2">
    <source>
        <dbReference type="ARBA" id="ARBA00022737"/>
    </source>
</evidence>